<gene>
    <name evidence="1" type="ORF">DFH07DRAFT_732222</name>
</gene>
<protein>
    <submittedName>
        <fullName evidence="1">Uncharacterized protein</fullName>
    </submittedName>
</protein>
<comment type="caution">
    <text evidence="1">The sequence shown here is derived from an EMBL/GenBank/DDBJ whole genome shotgun (WGS) entry which is preliminary data.</text>
</comment>
<keyword evidence="2" id="KW-1185">Reference proteome</keyword>
<dbReference type="Proteomes" id="UP001215280">
    <property type="component" value="Unassembled WGS sequence"/>
</dbReference>
<sequence length="81" mass="8994">MTESTITSDGGFTDYLLDESKAELQRQAEAKAVLVVQTEPEGLEFWQAWQALANIGLHLLKNWTGVETSTERTVAQIALSR</sequence>
<proteinExistence type="predicted"/>
<accession>A0AAD7NUM3</accession>
<evidence type="ECO:0000313" key="1">
    <source>
        <dbReference type="EMBL" id="KAJ7775645.1"/>
    </source>
</evidence>
<name>A0AAD7NUM3_9AGAR</name>
<organism evidence="1 2">
    <name type="scientific">Mycena maculata</name>
    <dbReference type="NCBI Taxonomy" id="230809"/>
    <lineage>
        <taxon>Eukaryota</taxon>
        <taxon>Fungi</taxon>
        <taxon>Dikarya</taxon>
        <taxon>Basidiomycota</taxon>
        <taxon>Agaricomycotina</taxon>
        <taxon>Agaricomycetes</taxon>
        <taxon>Agaricomycetidae</taxon>
        <taxon>Agaricales</taxon>
        <taxon>Marasmiineae</taxon>
        <taxon>Mycenaceae</taxon>
        <taxon>Mycena</taxon>
    </lineage>
</organism>
<dbReference type="AlphaFoldDB" id="A0AAD7NUM3"/>
<reference evidence="1" key="1">
    <citation type="submission" date="2023-03" db="EMBL/GenBank/DDBJ databases">
        <title>Massive genome expansion in bonnet fungi (Mycena s.s.) driven by repeated elements and novel gene families across ecological guilds.</title>
        <authorList>
            <consortium name="Lawrence Berkeley National Laboratory"/>
            <person name="Harder C.B."/>
            <person name="Miyauchi S."/>
            <person name="Viragh M."/>
            <person name="Kuo A."/>
            <person name="Thoen E."/>
            <person name="Andreopoulos B."/>
            <person name="Lu D."/>
            <person name="Skrede I."/>
            <person name="Drula E."/>
            <person name="Henrissat B."/>
            <person name="Morin E."/>
            <person name="Kohler A."/>
            <person name="Barry K."/>
            <person name="LaButti K."/>
            <person name="Morin E."/>
            <person name="Salamov A."/>
            <person name="Lipzen A."/>
            <person name="Mereny Z."/>
            <person name="Hegedus B."/>
            <person name="Baldrian P."/>
            <person name="Stursova M."/>
            <person name="Weitz H."/>
            <person name="Taylor A."/>
            <person name="Grigoriev I.V."/>
            <person name="Nagy L.G."/>
            <person name="Martin F."/>
            <person name="Kauserud H."/>
        </authorList>
    </citation>
    <scope>NUCLEOTIDE SEQUENCE</scope>
    <source>
        <strain evidence="1">CBHHK188m</strain>
    </source>
</reference>
<dbReference type="EMBL" id="JARJLG010000014">
    <property type="protein sequence ID" value="KAJ7775645.1"/>
    <property type="molecule type" value="Genomic_DNA"/>
</dbReference>
<evidence type="ECO:0000313" key="2">
    <source>
        <dbReference type="Proteomes" id="UP001215280"/>
    </source>
</evidence>